<dbReference type="Pfam" id="PF08448">
    <property type="entry name" value="PAS_4"/>
    <property type="match status" value="1"/>
</dbReference>
<dbReference type="CDD" id="cd00156">
    <property type="entry name" value="REC"/>
    <property type="match status" value="1"/>
</dbReference>
<dbReference type="SUPFAM" id="SSF52172">
    <property type="entry name" value="CheY-like"/>
    <property type="match status" value="1"/>
</dbReference>
<dbReference type="EC" id="2.7.13.3" evidence="2"/>
<keyword evidence="7" id="KW-0067">ATP-binding</keyword>
<dbReference type="InterPro" id="IPR000014">
    <property type="entry name" value="PAS"/>
</dbReference>
<dbReference type="AlphaFoldDB" id="E1RKH3"/>
<dbReference type="InterPro" id="IPR036890">
    <property type="entry name" value="HATPase_C_sf"/>
</dbReference>
<dbReference type="eggNOG" id="arCOG02352">
    <property type="taxonomic scope" value="Archaea"/>
</dbReference>
<dbReference type="PANTHER" id="PTHR41523">
    <property type="entry name" value="TWO-COMPONENT SYSTEM SENSOR PROTEIN"/>
    <property type="match status" value="1"/>
</dbReference>
<dbReference type="eggNOG" id="arCOG02385">
    <property type="taxonomic scope" value="Archaea"/>
</dbReference>
<dbReference type="InterPro" id="IPR011495">
    <property type="entry name" value="Sig_transdc_His_kin_sub2_dim/P"/>
</dbReference>
<keyword evidence="6 13" id="KW-0418">Kinase</keyword>
<feature type="domain" description="PAS" evidence="11">
    <location>
        <begin position="134"/>
        <end position="201"/>
    </location>
</feature>
<dbReference type="InterPro" id="IPR001789">
    <property type="entry name" value="Sig_transdc_resp-reg_receiver"/>
</dbReference>
<dbReference type="InterPro" id="IPR013656">
    <property type="entry name" value="PAS_4"/>
</dbReference>
<dbReference type="RefSeq" id="WP_013329004.1">
    <property type="nucleotide sequence ID" value="NC_014507.1"/>
</dbReference>
<dbReference type="GO" id="GO:0004673">
    <property type="term" value="F:protein histidine kinase activity"/>
    <property type="evidence" value="ECO:0007669"/>
    <property type="project" value="UniProtKB-EC"/>
</dbReference>
<evidence type="ECO:0000259" key="11">
    <source>
        <dbReference type="PROSITE" id="PS50112"/>
    </source>
</evidence>
<evidence type="ECO:0000256" key="8">
    <source>
        <dbReference type="ARBA" id="ARBA00023026"/>
    </source>
</evidence>
<dbReference type="Pfam" id="PF07568">
    <property type="entry name" value="HisKA_2"/>
    <property type="match status" value="1"/>
</dbReference>
<dbReference type="Proteomes" id="UP000006565">
    <property type="component" value="Chromosome"/>
</dbReference>
<evidence type="ECO:0000256" key="3">
    <source>
        <dbReference type="ARBA" id="ARBA00022553"/>
    </source>
</evidence>
<dbReference type="SMART" id="SM00091">
    <property type="entry name" value="PAS"/>
    <property type="match status" value="1"/>
</dbReference>
<name>E1RKH3_METP4</name>
<dbReference type="Pfam" id="PF00072">
    <property type="entry name" value="Response_reg"/>
    <property type="match status" value="1"/>
</dbReference>
<dbReference type="InterPro" id="IPR011006">
    <property type="entry name" value="CheY-like_superfamily"/>
</dbReference>
<dbReference type="PANTHER" id="PTHR41523:SF8">
    <property type="entry name" value="ETHYLENE RESPONSE SENSOR PROTEIN"/>
    <property type="match status" value="1"/>
</dbReference>
<evidence type="ECO:0000256" key="2">
    <source>
        <dbReference type="ARBA" id="ARBA00012438"/>
    </source>
</evidence>
<keyword evidence="5" id="KW-0547">Nucleotide-binding</keyword>
<dbReference type="Gene3D" id="3.40.50.2300">
    <property type="match status" value="1"/>
</dbReference>
<evidence type="ECO:0000313" key="14">
    <source>
        <dbReference type="Proteomes" id="UP000006565"/>
    </source>
</evidence>
<feature type="domain" description="Response regulatory" evidence="10">
    <location>
        <begin position="3"/>
        <end position="118"/>
    </location>
</feature>
<dbReference type="Gene3D" id="3.30.450.20">
    <property type="entry name" value="PAS domain"/>
    <property type="match status" value="1"/>
</dbReference>
<dbReference type="OrthoDB" id="116661at2157"/>
<dbReference type="GeneID" id="9743523"/>
<evidence type="ECO:0000256" key="4">
    <source>
        <dbReference type="ARBA" id="ARBA00022679"/>
    </source>
</evidence>
<feature type="domain" description="PAC" evidence="12">
    <location>
        <begin position="223"/>
        <end position="274"/>
    </location>
</feature>
<gene>
    <name evidence="13" type="ordered locus">Mpet_1059</name>
</gene>
<dbReference type="GO" id="GO:0005524">
    <property type="term" value="F:ATP binding"/>
    <property type="evidence" value="ECO:0007669"/>
    <property type="project" value="UniProtKB-KW"/>
</dbReference>
<comment type="catalytic activity">
    <reaction evidence="1">
        <text>ATP + protein L-histidine = ADP + protein N-phospho-L-histidine.</text>
        <dbReference type="EC" id="2.7.13.3"/>
    </reaction>
</comment>
<dbReference type="eggNOG" id="arCOG02335">
    <property type="taxonomic scope" value="Archaea"/>
</dbReference>
<dbReference type="EMBL" id="CP002117">
    <property type="protein sequence ID" value="ADN35826.1"/>
    <property type="molecule type" value="Genomic_DNA"/>
</dbReference>
<keyword evidence="8" id="KW-0843">Virulence</keyword>
<evidence type="ECO:0000259" key="10">
    <source>
        <dbReference type="PROSITE" id="PS50110"/>
    </source>
</evidence>
<keyword evidence="4" id="KW-0808">Transferase</keyword>
<proteinExistence type="predicted"/>
<sequence>MMQVLVVDNENPILDINKADLENNPGFSIDAVKSAHDALERMKSSRYDVVIFNYQIPETDGPDFLKTVRNGGFEMPLIIFTGRSSGDIVRGTLNERADLFPGTDGDPGARLAMFTGLIRHVLKMKMIEKELPEVSRQFRNVTEFLPDATFVIDSGGRTIVSNSEMEKMTGIPGQQMLGKDHSLYSEAIYGEKRPMLVDLIDSMDDCAVFGYKNIQSDEGTISGEVHLPLIYGGKGGHFWGKASLLYGADGNVTGAIESIRDVTELREYERCLYEALEEKNIIIREVHHRVRNNLQIISALVQLQQSCSCDENLKSELEKLNNRIFTMAAAYEMLLENKDANYCRINVKNLVNTLIPALSIPHPAPYRLSFDLNIFDEYFDLDTSVSVGLILNELLSCMLMHSTRTAKDVTIRISMERDGEGMVKLTASSGDLELSGDFEISCSNELGARFLSLIVEKNLKGDIGMTRGPGITVIIRFAYSRSDSAASKAIQG</sequence>
<dbReference type="CDD" id="cd00130">
    <property type="entry name" value="PAS"/>
    <property type="match status" value="1"/>
</dbReference>
<comment type="caution">
    <text evidence="9">Lacks conserved residue(s) required for the propagation of feature annotation.</text>
</comment>
<reference evidence="13 14" key="1">
    <citation type="journal article" date="2010" name="Stand. Genomic Sci.">
        <title>Complete genome sequence of Methanoplanus petrolearius type strain (SEBR 4847).</title>
        <authorList>
            <person name="Brambilla E."/>
            <person name="Djao O.D."/>
            <person name="Daligault H."/>
            <person name="Lapidus A."/>
            <person name="Lucas S."/>
            <person name="Hammon N."/>
            <person name="Nolan M."/>
            <person name="Tice H."/>
            <person name="Cheng J.F."/>
            <person name="Han C."/>
            <person name="Tapia R."/>
            <person name="Goodwin L."/>
            <person name="Pitluck S."/>
            <person name="Liolios K."/>
            <person name="Ivanova N."/>
            <person name="Mavromatis K."/>
            <person name="Mikhailova N."/>
            <person name="Pati A."/>
            <person name="Chen A."/>
            <person name="Palaniappan K."/>
            <person name="Land M."/>
            <person name="Hauser L."/>
            <person name="Chang Y.J."/>
            <person name="Jeffries C.D."/>
            <person name="Rohde M."/>
            <person name="Spring S."/>
            <person name="Sikorski J."/>
            <person name="Goker M."/>
            <person name="Woyke T."/>
            <person name="Bristow J."/>
            <person name="Eisen J.A."/>
            <person name="Markowitz V."/>
            <person name="Hugenholtz P."/>
            <person name="Kyrpides N.C."/>
            <person name="Klenk H.P."/>
        </authorList>
    </citation>
    <scope>NUCLEOTIDE SEQUENCE [LARGE SCALE GENOMIC DNA]</scope>
    <source>
        <strain evidence="14">DSM 11571 / OCM 486 / SEBR 4847</strain>
    </source>
</reference>
<organism evidence="13 14">
    <name type="scientific">Methanolacinia petrolearia (strain DSM 11571 / OCM 486 / SEBR 4847)</name>
    <name type="common">Methanoplanus petrolearius</name>
    <dbReference type="NCBI Taxonomy" id="679926"/>
    <lineage>
        <taxon>Archaea</taxon>
        <taxon>Methanobacteriati</taxon>
        <taxon>Methanobacteriota</taxon>
        <taxon>Stenosarchaea group</taxon>
        <taxon>Methanomicrobia</taxon>
        <taxon>Methanomicrobiales</taxon>
        <taxon>Methanomicrobiaceae</taxon>
        <taxon>Methanolacinia</taxon>
    </lineage>
</organism>
<accession>E1RKH3</accession>
<protein>
    <recommendedName>
        <fullName evidence="2">histidine kinase</fullName>
        <ecNumber evidence="2">2.7.13.3</ecNumber>
    </recommendedName>
</protein>
<dbReference type="STRING" id="679926.Mpet_1059"/>
<dbReference type="SUPFAM" id="SSF55785">
    <property type="entry name" value="PYP-like sensor domain (PAS domain)"/>
    <property type="match status" value="1"/>
</dbReference>
<keyword evidence="3" id="KW-0597">Phosphoprotein</keyword>
<evidence type="ECO:0000259" key="12">
    <source>
        <dbReference type="PROSITE" id="PS50113"/>
    </source>
</evidence>
<dbReference type="SMART" id="SM00448">
    <property type="entry name" value="REC"/>
    <property type="match status" value="1"/>
</dbReference>
<evidence type="ECO:0000256" key="9">
    <source>
        <dbReference type="PROSITE-ProRule" id="PRU00169"/>
    </source>
</evidence>
<dbReference type="InterPro" id="IPR035965">
    <property type="entry name" value="PAS-like_dom_sf"/>
</dbReference>
<evidence type="ECO:0000256" key="7">
    <source>
        <dbReference type="ARBA" id="ARBA00022840"/>
    </source>
</evidence>
<dbReference type="PROSITE" id="PS50112">
    <property type="entry name" value="PAS"/>
    <property type="match status" value="1"/>
</dbReference>
<dbReference type="PROSITE" id="PS50110">
    <property type="entry name" value="RESPONSE_REGULATORY"/>
    <property type="match status" value="1"/>
</dbReference>
<evidence type="ECO:0000313" key="13">
    <source>
        <dbReference type="EMBL" id="ADN35826.1"/>
    </source>
</evidence>
<evidence type="ECO:0000256" key="6">
    <source>
        <dbReference type="ARBA" id="ARBA00022777"/>
    </source>
</evidence>
<dbReference type="HOGENOM" id="CLU_553925_0_0_2"/>
<keyword evidence="14" id="KW-1185">Reference proteome</keyword>
<dbReference type="KEGG" id="mpi:Mpet_1059"/>
<evidence type="ECO:0000256" key="5">
    <source>
        <dbReference type="ARBA" id="ARBA00022741"/>
    </source>
</evidence>
<dbReference type="Gene3D" id="3.30.565.10">
    <property type="entry name" value="Histidine kinase-like ATPase, C-terminal domain"/>
    <property type="match status" value="1"/>
</dbReference>
<dbReference type="InterPro" id="IPR000700">
    <property type="entry name" value="PAS-assoc_C"/>
</dbReference>
<dbReference type="GO" id="GO:0000160">
    <property type="term" value="P:phosphorelay signal transduction system"/>
    <property type="evidence" value="ECO:0007669"/>
    <property type="project" value="InterPro"/>
</dbReference>
<evidence type="ECO:0000256" key="1">
    <source>
        <dbReference type="ARBA" id="ARBA00000085"/>
    </source>
</evidence>
<dbReference type="PROSITE" id="PS50113">
    <property type="entry name" value="PAC"/>
    <property type="match status" value="1"/>
</dbReference>